<dbReference type="Pfam" id="PF00701">
    <property type="entry name" value="DHDPS"/>
    <property type="match status" value="1"/>
</dbReference>
<dbReference type="PANTHER" id="PTHR12128:SF66">
    <property type="entry name" value="4-HYDROXY-2-OXOGLUTARATE ALDOLASE, MITOCHONDRIAL"/>
    <property type="match status" value="1"/>
</dbReference>
<dbReference type="GO" id="GO:0005829">
    <property type="term" value="C:cytosol"/>
    <property type="evidence" value="ECO:0007669"/>
    <property type="project" value="TreeGrafter"/>
</dbReference>
<keyword evidence="2 3" id="KW-0456">Lyase</keyword>
<evidence type="ECO:0000313" key="6">
    <source>
        <dbReference type="Proteomes" id="UP001220964"/>
    </source>
</evidence>
<sequence length="297" mass="31215">MRGIVTVLNTPFDAAGAVDLAALERHVRYALAAGVAGFLVPAMAAEVDVLTPAERDGMLRTVVAAAGGRVPVIGGASAGTAAARVANARRVGALGADYLLVSLSGQDRAALAAEIRDVADAAGLPVMVQDWDAAGGGIPVPVLVELFETVEAFRCLKVETADAGPKYTALKAATGGEMHVSGGWAVQQLIEALDRGVDAFMPTALHFSYCGIVRAYLAGDRDGATAAFRALLPVLAFSNQSLPLSIRFFKRLLWRQAIYPTEALRMKAAVPDVYQARIMDELVDLAIALETERGWRG</sequence>
<keyword evidence="6" id="KW-1185">Reference proteome</keyword>
<comment type="caution">
    <text evidence="5">The sequence shown here is derived from an EMBL/GenBank/DDBJ whole genome shotgun (WGS) entry which is preliminary data.</text>
</comment>
<accession>A0AAE3NTS2</accession>
<dbReference type="InterPro" id="IPR002220">
    <property type="entry name" value="DapA-like"/>
</dbReference>
<evidence type="ECO:0000256" key="3">
    <source>
        <dbReference type="PIRNR" id="PIRNR001365"/>
    </source>
</evidence>
<gene>
    <name evidence="5" type="ORF">P1J78_14035</name>
</gene>
<evidence type="ECO:0000256" key="4">
    <source>
        <dbReference type="PIRSR" id="PIRSR001365-2"/>
    </source>
</evidence>
<organism evidence="5 6">
    <name type="scientific">Psychromarinibacter sediminicola</name>
    <dbReference type="NCBI Taxonomy" id="3033385"/>
    <lineage>
        <taxon>Bacteria</taxon>
        <taxon>Pseudomonadati</taxon>
        <taxon>Pseudomonadota</taxon>
        <taxon>Alphaproteobacteria</taxon>
        <taxon>Rhodobacterales</taxon>
        <taxon>Paracoccaceae</taxon>
        <taxon>Psychromarinibacter</taxon>
    </lineage>
</organism>
<comment type="similarity">
    <text evidence="1 3">Belongs to the DapA family.</text>
</comment>
<dbReference type="RefSeq" id="WP_275568001.1">
    <property type="nucleotide sequence ID" value="NZ_JARGYC010000036.1"/>
</dbReference>
<evidence type="ECO:0000256" key="2">
    <source>
        <dbReference type="ARBA" id="ARBA00023239"/>
    </source>
</evidence>
<evidence type="ECO:0000313" key="5">
    <source>
        <dbReference type="EMBL" id="MDF0601861.1"/>
    </source>
</evidence>
<feature type="binding site" evidence="4">
    <location>
        <position position="201"/>
    </location>
    <ligand>
        <name>pyruvate</name>
        <dbReference type="ChEBI" id="CHEBI:15361"/>
    </ligand>
</feature>
<dbReference type="PANTHER" id="PTHR12128">
    <property type="entry name" value="DIHYDRODIPICOLINATE SYNTHASE"/>
    <property type="match status" value="1"/>
</dbReference>
<dbReference type="SMART" id="SM01130">
    <property type="entry name" value="DHDPS"/>
    <property type="match status" value="1"/>
</dbReference>
<dbReference type="Proteomes" id="UP001220964">
    <property type="component" value="Unassembled WGS sequence"/>
</dbReference>
<protein>
    <submittedName>
        <fullName evidence="5">Dihydrodipicolinate synthase family protein</fullName>
    </submittedName>
</protein>
<dbReference type="InterPro" id="IPR013785">
    <property type="entry name" value="Aldolase_TIM"/>
</dbReference>
<dbReference type="EMBL" id="JARGYC010000036">
    <property type="protein sequence ID" value="MDF0601861.1"/>
    <property type="molecule type" value="Genomic_DNA"/>
</dbReference>
<dbReference type="Gene3D" id="3.20.20.70">
    <property type="entry name" value="Aldolase class I"/>
    <property type="match status" value="1"/>
</dbReference>
<dbReference type="SUPFAM" id="SSF51569">
    <property type="entry name" value="Aldolase"/>
    <property type="match status" value="1"/>
</dbReference>
<dbReference type="CDD" id="cd00408">
    <property type="entry name" value="DHDPS-like"/>
    <property type="match status" value="1"/>
</dbReference>
<evidence type="ECO:0000256" key="1">
    <source>
        <dbReference type="ARBA" id="ARBA00007592"/>
    </source>
</evidence>
<name>A0AAE3NTS2_9RHOB</name>
<dbReference type="PIRSF" id="PIRSF001365">
    <property type="entry name" value="DHDPS"/>
    <property type="match status" value="1"/>
</dbReference>
<reference evidence="5" key="1">
    <citation type="submission" date="2023-03" db="EMBL/GenBank/DDBJ databases">
        <title>Multiphase analysis and comparison of six strains from genera Psychromarinibacter, Lutimaribacter, and Maritimibacter, including a novel species: Psychromarinibacter sediminicola sp. nov.</title>
        <authorList>
            <person name="Wang Y.-H."/>
            <person name="Ye M.-Q."/>
            <person name="Du Z.-J."/>
        </authorList>
    </citation>
    <scope>NUCLEOTIDE SEQUENCE</scope>
    <source>
        <strain evidence="5">C21-152</strain>
    </source>
</reference>
<proteinExistence type="inferred from homology"/>
<dbReference type="GO" id="GO:0008840">
    <property type="term" value="F:4-hydroxy-tetrahydrodipicolinate synthase activity"/>
    <property type="evidence" value="ECO:0007669"/>
    <property type="project" value="TreeGrafter"/>
</dbReference>
<dbReference type="AlphaFoldDB" id="A0AAE3NTS2"/>